<sequence length="486" mass="53726">MVLCLLCTAQATAQLDSLQGYVSTRAFGAYKKQVPFWMRSAVYGNKPSPDGVVDMTVGVYKPYQLDKEFNWSAGMEVQGSVKAVTVIEAFAKLKWRNWEIAAGRMKDMVGLADSSLSSGSFSVSGNALGIPQVKIGLSDYTPLPVLNQWIAVKASLSYGWIGRVPVQNIDRQPNVNDAQTYFHAGSFYARIGKPDARLQFYIGANHEVMWGDEKRIYGSIFPLSPAKTFLYAVLGKTYGSVQDTSFAKSKVGNQLGSVDVGMEYKGDRYAVFLYRQNIYDVGALARLANIMDGLNGIRIINLQEARRALHIHKMVFELLYTKNQAGGLKARYVKSGDENYYNNYVYTQGWSYKGAAIGNPFITLRSDGRASLSAGDERDYFVNNRVLALYAGIQGNYKDIGFTGKIALSKNWGTYGSSPEGHSTGPYRYPPPPSLYFHEKNQVSLYGSFDKAIGKGFMLDLAGALDTGSLLYYNVAVALTLRKVFK</sequence>
<keyword evidence="2" id="KW-1185">Reference proteome</keyword>
<protein>
    <submittedName>
        <fullName evidence="1">Capsule assembly protein Wzi</fullName>
    </submittedName>
</protein>
<dbReference type="InterPro" id="IPR038636">
    <property type="entry name" value="Wzi_sf"/>
</dbReference>
<dbReference type="Gene3D" id="2.40.160.130">
    <property type="entry name" value="Capsule assembly protein Wzi"/>
    <property type="match status" value="1"/>
</dbReference>
<dbReference type="InterPro" id="IPR026950">
    <property type="entry name" value="Caps_assemb_Wzi"/>
</dbReference>
<dbReference type="Pfam" id="PF14052">
    <property type="entry name" value="Caps_assemb_Wzi"/>
    <property type="match status" value="1"/>
</dbReference>
<accession>A0A1N7L130</accession>
<organism evidence="1 2">
    <name type="scientific">Filimonas lacunae</name>
    <dbReference type="NCBI Taxonomy" id="477680"/>
    <lineage>
        <taxon>Bacteria</taxon>
        <taxon>Pseudomonadati</taxon>
        <taxon>Bacteroidota</taxon>
        <taxon>Chitinophagia</taxon>
        <taxon>Chitinophagales</taxon>
        <taxon>Chitinophagaceae</taxon>
        <taxon>Filimonas</taxon>
    </lineage>
</organism>
<reference evidence="2" key="1">
    <citation type="submission" date="2017-01" db="EMBL/GenBank/DDBJ databases">
        <authorList>
            <person name="Varghese N."/>
            <person name="Submissions S."/>
        </authorList>
    </citation>
    <scope>NUCLEOTIDE SEQUENCE [LARGE SCALE GENOMIC DNA]</scope>
    <source>
        <strain evidence="2">DSM 21054</strain>
    </source>
</reference>
<evidence type="ECO:0000313" key="2">
    <source>
        <dbReference type="Proteomes" id="UP000186917"/>
    </source>
</evidence>
<name>A0A1N7L130_9BACT</name>
<dbReference type="AlphaFoldDB" id="A0A1N7L130"/>
<dbReference type="Proteomes" id="UP000186917">
    <property type="component" value="Unassembled WGS sequence"/>
</dbReference>
<evidence type="ECO:0000313" key="1">
    <source>
        <dbReference type="EMBL" id="SIS67559.1"/>
    </source>
</evidence>
<dbReference type="STRING" id="477680.SAMN05421788_101564"/>
<proteinExistence type="predicted"/>
<dbReference type="EMBL" id="FTOR01000001">
    <property type="protein sequence ID" value="SIS67559.1"/>
    <property type="molecule type" value="Genomic_DNA"/>
</dbReference>
<gene>
    <name evidence="1" type="ORF">SAMN05421788_101564</name>
</gene>